<gene>
    <name evidence="6" type="primary">Pnpla8</name>
    <name evidence="6" type="ORF">LARI1_G009010</name>
</gene>
<evidence type="ECO:0000259" key="5">
    <source>
        <dbReference type="PROSITE" id="PS51635"/>
    </source>
</evidence>
<evidence type="ECO:0000256" key="1">
    <source>
        <dbReference type="ARBA" id="ARBA00023098"/>
    </source>
</evidence>
<keyword evidence="3" id="KW-0378">Hydrolase</keyword>
<feature type="short sequence motif" description="GXSXG" evidence="3">
    <location>
        <begin position="544"/>
        <end position="548"/>
    </location>
</feature>
<dbReference type="InterPro" id="IPR001841">
    <property type="entry name" value="Znf_RING"/>
</dbReference>
<dbReference type="OrthoDB" id="5384553at2759"/>
<dbReference type="PANTHER" id="PTHR24185:SF8">
    <property type="entry name" value="PNPLA DOMAIN-CONTAINING PROTEIN"/>
    <property type="match status" value="1"/>
</dbReference>
<feature type="short sequence motif" description="DGA/G" evidence="3">
    <location>
        <begin position="709"/>
        <end position="711"/>
    </location>
</feature>
<dbReference type="GO" id="GO:0019369">
    <property type="term" value="P:arachidonate metabolic process"/>
    <property type="evidence" value="ECO:0007669"/>
    <property type="project" value="TreeGrafter"/>
</dbReference>
<dbReference type="GO" id="GO:0046486">
    <property type="term" value="P:glycerolipid metabolic process"/>
    <property type="evidence" value="ECO:0007669"/>
    <property type="project" value="UniProtKB-ARBA"/>
</dbReference>
<dbReference type="InterPro" id="IPR016035">
    <property type="entry name" value="Acyl_Trfase/lysoPLipase"/>
</dbReference>
<keyword evidence="2" id="KW-0862">Zinc</keyword>
<protein>
    <submittedName>
        <fullName evidence="6">Calcium-independent phospholipase A2-gamma</fullName>
    </submittedName>
</protein>
<feature type="domain" description="RING-type" evidence="4">
    <location>
        <begin position="441"/>
        <end position="486"/>
    </location>
</feature>
<sequence length="961" mass="108047">MARSTWLTLRAGLWNFFLHEHHQPYSVLDNLPAVHEQTPQMVTFIGRGVKSAVMEKLHFNPSTQNKANEIHLQIDASSIKDHSPILLADCELHNAPYLTPAGSDGSLGDIVPRPLLWHNKVSQSMDPAICAHLLYAKLISPFSTVICLFEEDLGGLSAVAEILVRWLMNFSNRPSDLPPSTHPRVLILTNATHYSNFDEQAATKQFMNNVGKEAEKKLGQLTGGRDSRMKKAELDRLLAAQFGGMRLVGFPGLEESHRSWKSIKARILRDSNEVQKYRQQAQVAFSALHFKAFFHMACDHFCSDITSPFSFVRASRFPNPIPENLQFHLLSFLKKVDRTQILNFAVPIIASALMFDSYPSGMHGFHPEVVFQQFFYKLCLDIDPFNSMEAPSPHLANAIQVAFCQYAFEVLDGKSDQILVHRKVLHRFKDIWESTFSNNTCLACLVRKPENTLQCSHVICAPCTAAYANSNGNEPYTFWIEKCPLCCKPNAIKFKHKPDTAGVRAIITEGGGVRGVVPLSFLKEIEHSIGLPINIQEHFDIAFGSSSGALITLGLFFNRWSVEECIQQFQNLSSLAFRKRRCFGLPLASIGFIRRSLEVLLSFATDSRYGSAGINAALKTAFGSDSYLFNSETGGTKVAIVATTTEDSSTCIFTNYNMAEDRSQDCGYKLIRPASPNNELRVWETADDSSARASSAAPPYFQSFQGYQDGGLGGHNNPINLALWEQDTIWSRQKKQPDIILSLGTGFKKRSDIEGEDKKKPSFFRARCIPRLFRSFLNFFVGESRWQELQNSLPHSVRHRYHRMNIEFNGDEPELDDLHVMASLRQQAKIQALSNDNVRKCADNLVASFFYLELDRLPAFERSLFSCTGRICCRIGPTNKALQALAYRLKEAQARFYLSFDRSVVCVDGNSYEDIRNGLGFSCPVAFETKGLIVFLETQGTEKEDKLSMGAVRSELNIKFE</sequence>
<dbReference type="InterPro" id="IPR002641">
    <property type="entry name" value="PNPLA_dom"/>
</dbReference>
<evidence type="ECO:0000259" key="4">
    <source>
        <dbReference type="PROSITE" id="PS50089"/>
    </source>
</evidence>
<feature type="active site" description="Proton acceptor" evidence="3">
    <location>
        <position position="709"/>
    </location>
</feature>
<dbReference type="GO" id="GO:0047499">
    <property type="term" value="F:calcium-independent phospholipase A2 activity"/>
    <property type="evidence" value="ECO:0007669"/>
    <property type="project" value="TreeGrafter"/>
</dbReference>
<name>A0A8T9B2U3_9HELO</name>
<dbReference type="Pfam" id="PF01734">
    <property type="entry name" value="Patatin"/>
    <property type="match status" value="1"/>
</dbReference>
<dbReference type="CDD" id="cd07199">
    <property type="entry name" value="Pat17_PNPLA8_PNPLA9_like"/>
    <property type="match status" value="1"/>
</dbReference>
<accession>A0A8T9B2U3</accession>
<comment type="caution">
    <text evidence="6">The sequence shown here is derived from an EMBL/GenBank/DDBJ whole genome shotgun (WGS) entry which is preliminary data.</text>
</comment>
<dbReference type="PROSITE" id="PS50089">
    <property type="entry name" value="ZF_RING_2"/>
    <property type="match status" value="1"/>
</dbReference>
<feature type="active site" description="Nucleophile" evidence="3">
    <location>
        <position position="546"/>
    </location>
</feature>
<evidence type="ECO:0000313" key="7">
    <source>
        <dbReference type="Proteomes" id="UP000469559"/>
    </source>
</evidence>
<dbReference type="EMBL" id="QGMF01000890">
    <property type="protein sequence ID" value="TVY13661.1"/>
    <property type="molecule type" value="Genomic_DNA"/>
</dbReference>
<evidence type="ECO:0000256" key="3">
    <source>
        <dbReference type="PROSITE-ProRule" id="PRU01161"/>
    </source>
</evidence>
<keyword evidence="2" id="KW-0863">Zinc-finger</keyword>
<organism evidence="6 7">
    <name type="scientific">Lachnellula arida</name>
    <dbReference type="NCBI Taxonomy" id="1316785"/>
    <lineage>
        <taxon>Eukaryota</taxon>
        <taxon>Fungi</taxon>
        <taxon>Dikarya</taxon>
        <taxon>Ascomycota</taxon>
        <taxon>Pezizomycotina</taxon>
        <taxon>Leotiomycetes</taxon>
        <taxon>Helotiales</taxon>
        <taxon>Lachnaceae</taxon>
        <taxon>Lachnellula</taxon>
    </lineage>
</organism>
<dbReference type="GO" id="GO:0008270">
    <property type="term" value="F:zinc ion binding"/>
    <property type="evidence" value="ECO:0007669"/>
    <property type="project" value="UniProtKB-KW"/>
</dbReference>
<dbReference type="AlphaFoldDB" id="A0A8T9B2U3"/>
<keyword evidence="1 3" id="KW-0443">Lipid metabolism</keyword>
<dbReference type="GO" id="GO:0016042">
    <property type="term" value="P:lipid catabolic process"/>
    <property type="evidence" value="ECO:0007669"/>
    <property type="project" value="UniProtKB-UniRule"/>
</dbReference>
<feature type="short sequence motif" description="GXGXXG" evidence="3">
    <location>
        <begin position="510"/>
        <end position="515"/>
    </location>
</feature>
<dbReference type="GO" id="GO:0016020">
    <property type="term" value="C:membrane"/>
    <property type="evidence" value="ECO:0007669"/>
    <property type="project" value="TreeGrafter"/>
</dbReference>
<keyword evidence="2" id="KW-0479">Metal-binding</keyword>
<evidence type="ECO:0000313" key="6">
    <source>
        <dbReference type="EMBL" id="TVY13661.1"/>
    </source>
</evidence>
<feature type="domain" description="PNPLA" evidence="5">
    <location>
        <begin position="506"/>
        <end position="723"/>
    </location>
</feature>
<keyword evidence="7" id="KW-1185">Reference proteome</keyword>
<keyword evidence="3" id="KW-0442">Lipid degradation</keyword>
<dbReference type="Proteomes" id="UP000469559">
    <property type="component" value="Unassembled WGS sequence"/>
</dbReference>
<proteinExistence type="predicted"/>
<dbReference type="PANTHER" id="PTHR24185">
    <property type="entry name" value="CALCIUM-INDEPENDENT PHOSPHOLIPASE A2-GAMMA"/>
    <property type="match status" value="1"/>
</dbReference>
<reference evidence="6 7" key="1">
    <citation type="submission" date="2018-05" db="EMBL/GenBank/DDBJ databases">
        <title>Whole genome sequencing for identification of molecular markers to develop diagnostic detection tools for the regulated plant pathogen Lachnellula willkommii.</title>
        <authorList>
            <person name="Giroux E."/>
            <person name="Bilodeau G."/>
        </authorList>
    </citation>
    <scope>NUCLEOTIDE SEQUENCE [LARGE SCALE GENOMIC DNA]</scope>
    <source>
        <strain evidence="6 7">CBS 203.66</strain>
    </source>
</reference>
<dbReference type="SUPFAM" id="SSF52151">
    <property type="entry name" value="FabD/lysophospholipase-like"/>
    <property type="match status" value="1"/>
</dbReference>
<dbReference type="PROSITE" id="PS51635">
    <property type="entry name" value="PNPLA"/>
    <property type="match status" value="1"/>
</dbReference>
<dbReference type="Gene3D" id="3.40.1090.10">
    <property type="entry name" value="Cytosolic phospholipase A2 catalytic domain"/>
    <property type="match status" value="1"/>
</dbReference>
<evidence type="ECO:0000256" key="2">
    <source>
        <dbReference type="PROSITE-ProRule" id="PRU00175"/>
    </source>
</evidence>